<gene>
    <name evidence="1" type="ORF">GGQ65_001708</name>
</gene>
<reference evidence="1 2" key="1">
    <citation type="submission" date="2020-08" db="EMBL/GenBank/DDBJ databases">
        <title>Genomic Encyclopedia of Type Strains, Phase IV (KMG-IV): sequencing the most valuable type-strain genomes for metagenomic binning, comparative biology and taxonomic classification.</title>
        <authorList>
            <person name="Goeker M."/>
        </authorList>
    </citation>
    <scope>NUCLEOTIDE SEQUENCE [LARGE SCALE GENOMIC DNA]</scope>
    <source>
        <strain evidence="1 2">DSM 19331</strain>
    </source>
</reference>
<comment type="caution">
    <text evidence="1">The sequence shown here is derived from an EMBL/GenBank/DDBJ whole genome shotgun (WGS) entry which is preliminary data.</text>
</comment>
<sequence length="158" mass="17783">MAEQLGRSLQVKFSSYYNNLGINAFSISSVLKEAKFLTLPKTALILPVVAHREMVKKLADRRFRFVSFEQYLIDNIEHFYNFNERYLASLTPTLNALQFLCEIGVVKLKDDGAVIASALPFDTSMGKRAERVQRASANIAALVSGNAEVFYLNARIEL</sequence>
<evidence type="ECO:0000313" key="2">
    <source>
        <dbReference type="Proteomes" id="UP000545490"/>
    </source>
</evidence>
<evidence type="ECO:0000313" key="1">
    <source>
        <dbReference type="EMBL" id="MBB3914426.1"/>
    </source>
</evidence>
<proteinExistence type="predicted"/>
<accession>A0A7W6B3X5</accession>
<dbReference type="Pfam" id="PF20131">
    <property type="entry name" value="MC3"/>
    <property type="match status" value="1"/>
</dbReference>
<dbReference type="Proteomes" id="UP000545490">
    <property type="component" value="Unassembled WGS sequence"/>
</dbReference>
<dbReference type="RefSeq" id="WP_245438218.1">
    <property type="nucleotide sequence ID" value="NZ_JACIDG010000004.1"/>
</dbReference>
<dbReference type="AlphaFoldDB" id="A0A7W6B3X5"/>
<organism evidence="1 2">
    <name type="scientific">Rhizobium fabae</name>
    <dbReference type="NCBI Taxonomy" id="573179"/>
    <lineage>
        <taxon>Bacteria</taxon>
        <taxon>Pseudomonadati</taxon>
        <taxon>Pseudomonadota</taxon>
        <taxon>Alphaproteobacteria</taxon>
        <taxon>Hyphomicrobiales</taxon>
        <taxon>Rhizobiaceae</taxon>
        <taxon>Rhizobium/Agrobacterium group</taxon>
        <taxon>Rhizobium</taxon>
    </lineage>
</organism>
<name>A0A7W6B3X5_9HYPH</name>
<dbReference type="InterPro" id="IPR045390">
    <property type="entry name" value="ABC-3C_MC3"/>
</dbReference>
<protein>
    <submittedName>
        <fullName evidence="1">Uncharacterized protein</fullName>
    </submittedName>
</protein>
<dbReference type="EMBL" id="JACIDG010000004">
    <property type="protein sequence ID" value="MBB3914426.1"/>
    <property type="molecule type" value="Genomic_DNA"/>
</dbReference>